<name>A0A8W8LNM0_MAGGI</name>
<evidence type="ECO:0000256" key="3">
    <source>
        <dbReference type="ARBA" id="ARBA00022777"/>
    </source>
</evidence>
<dbReference type="PROSITE" id="PS00107">
    <property type="entry name" value="PROTEIN_KINASE_ATP"/>
    <property type="match status" value="1"/>
</dbReference>
<dbReference type="InterPro" id="IPR000719">
    <property type="entry name" value="Prot_kinase_dom"/>
</dbReference>
<keyword evidence="2 5" id="KW-0547">Nucleotide-binding</keyword>
<feature type="binding site" evidence="5">
    <location>
        <position position="569"/>
    </location>
    <ligand>
        <name>ATP</name>
        <dbReference type="ChEBI" id="CHEBI:30616"/>
    </ligand>
</feature>
<evidence type="ECO:0000259" key="7">
    <source>
        <dbReference type="PROSITE" id="PS50835"/>
    </source>
</evidence>
<dbReference type="SMART" id="SM00220">
    <property type="entry name" value="S_TKc"/>
    <property type="match status" value="1"/>
</dbReference>
<evidence type="ECO:0000313" key="8">
    <source>
        <dbReference type="EnsemblMetazoa" id="G28963.1:cds"/>
    </source>
</evidence>
<sequence length="815" mass="91517">MRYMLHGPSPERATMILTQAFPGATSMAYADNIAEKEKIIIPSKNGLFVTPEGGWFKQRRTFHVVKGKEAENTSLREERIANIMKTIRDQKKACAQPQKRKIESTFSSYEKYTRNRNPRIRVGWRHFKNDTGSFKQVFYKDGGGVREVPLPSLDIDIRAVIHHSKEVIFPTGECKYGDVNQMELSLGDYAGKILKNFDIQGDDNQCFGKYLQAHGLHLSRCTFYLMTQERITSSVEISSDISDPEISEKKTLGRIKTDRKQDSKVEELDLASLSVQRHLVPVDLSGAVCEKQAISIQYARENTSNYDSESSLIKCHSILECQNISSFTEQVDEDEDYNPCLHGFFISRIRIGQKCFLDCKFEKSTHNGILEKTVQFPSSLKTENMEGIILHEPIEIWGYDGDKCVLGVVPNADENVEYQWFRDDIPVNNGECSLYIVNEPGTYTCLVSYADLQQKSKPIQIISIEINGCETSVEPAESVKPNSYSNSTDLAEVKDFPVSKKIRIENSDLVKKPDDLEKKNSSCVKENLCFAAPEVKVDDLHIDYSTALGSGAFGTVYKGKWAGSVVAVKALTVTKRNRSIMLDMVEKEINISSRIRHPNIVLFLAVARAPTTIYLVHEYIDGCNMEDAIFDQETRQLMDIKPGDKLFILSQCVQGVAYLHALVPPVIHQDIKPSNIMIKKVCHTTKLCDLGVSRIKSARAASMCTTQIGNACGTPSYMAPECLIHNEKTRISSDIWSLGITLIEFATEEDAWSVDDVVDTVDAIKKKMTEKEPPIPNVNVIGVPEEVMTSIKLCVNYDKLLRPTAEDVLKCVSSV</sequence>
<dbReference type="AlphaFoldDB" id="A0A8W8LNM0"/>
<accession>A0A8W8LNM0</accession>
<evidence type="ECO:0000313" key="9">
    <source>
        <dbReference type="Proteomes" id="UP000005408"/>
    </source>
</evidence>
<dbReference type="Gene3D" id="1.10.510.10">
    <property type="entry name" value="Transferase(Phosphotransferase) domain 1"/>
    <property type="match status" value="1"/>
</dbReference>
<feature type="domain" description="Protein kinase" evidence="6">
    <location>
        <begin position="542"/>
        <end position="815"/>
    </location>
</feature>
<dbReference type="PROSITE" id="PS50011">
    <property type="entry name" value="PROTEIN_KINASE_DOM"/>
    <property type="match status" value="1"/>
</dbReference>
<dbReference type="InterPro" id="IPR051681">
    <property type="entry name" value="Ser/Thr_Kinases-Pseudokinases"/>
</dbReference>
<proteinExistence type="predicted"/>
<keyword evidence="4 5" id="KW-0067">ATP-binding</keyword>
<keyword evidence="1" id="KW-0808">Transferase</keyword>
<evidence type="ECO:0000256" key="1">
    <source>
        <dbReference type="ARBA" id="ARBA00022679"/>
    </source>
</evidence>
<evidence type="ECO:0000256" key="2">
    <source>
        <dbReference type="ARBA" id="ARBA00022741"/>
    </source>
</evidence>
<dbReference type="PANTHER" id="PTHR44329">
    <property type="entry name" value="SERINE/THREONINE-PROTEIN KINASE TNNI3K-RELATED"/>
    <property type="match status" value="1"/>
</dbReference>
<keyword evidence="3" id="KW-0418">Kinase</keyword>
<dbReference type="InterPro" id="IPR011009">
    <property type="entry name" value="Kinase-like_dom_sf"/>
</dbReference>
<dbReference type="InterPro" id="IPR008271">
    <property type="entry name" value="Ser/Thr_kinase_AS"/>
</dbReference>
<dbReference type="EnsemblMetazoa" id="G28963.1">
    <property type="protein sequence ID" value="G28963.1:cds"/>
    <property type="gene ID" value="G28963"/>
</dbReference>
<dbReference type="InterPro" id="IPR007110">
    <property type="entry name" value="Ig-like_dom"/>
</dbReference>
<keyword evidence="9" id="KW-1185">Reference proteome</keyword>
<dbReference type="SUPFAM" id="SSF56112">
    <property type="entry name" value="Protein kinase-like (PK-like)"/>
    <property type="match status" value="1"/>
</dbReference>
<dbReference type="GO" id="GO:0005524">
    <property type="term" value="F:ATP binding"/>
    <property type="evidence" value="ECO:0007669"/>
    <property type="project" value="UniProtKB-UniRule"/>
</dbReference>
<dbReference type="Pfam" id="PF00069">
    <property type="entry name" value="Pkinase"/>
    <property type="match status" value="1"/>
</dbReference>
<organism evidence="8 9">
    <name type="scientific">Magallana gigas</name>
    <name type="common">Pacific oyster</name>
    <name type="synonym">Crassostrea gigas</name>
    <dbReference type="NCBI Taxonomy" id="29159"/>
    <lineage>
        <taxon>Eukaryota</taxon>
        <taxon>Metazoa</taxon>
        <taxon>Spiralia</taxon>
        <taxon>Lophotrochozoa</taxon>
        <taxon>Mollusca</taxon>
        <taxon>Bivalvia</taxon>
        <taxon>Autobranchia</taxon>
        <taxon>Pteriomorphia</taxon>
        <taxon>Ostreida</taxon>
        <taxon>Ostreoidea</taxon>
        <taxon>Ostreidae</taxon>
        <taxon>Magallana</taxon>
    </lineage>
</organism>
<feature type="domain" description="Ig-like" evidence="7">
    <location>
        <begin position="404"/>
        <end position="460"/>
    </location>
</feature>
<evidence type="ECO:0000259" key="6">
    <source>
        <dbReference type="PROSITE" id="PS50011"/>
    </source>
</evidence>
<protein>
    <submittedName>
        <fullName evidence="8">Uncharacterized protein</fullName>
    </submittedName>
</protein>
<dbReference type="PROSITE" id="PS00108">
    <property type="entry name" value="PROTEIN_KINASE_ST"/>
    <property type="match status" value="1"/>
</dbReference>
<evidence type="ECO:0000256" key="5">
    <source>
        <dbReference type="PROSITE-ProRule" id="PRU10141"/>
    </source>
</evidence>
<dbReference type="PANTHER" id="PTHR44329:SF288">
    <property type="entry name" value="MITOGEN-ACTIVATED PROTEIN KINASE KINASE KINASE 20"/>
    <property type="match status" value="1"/>
</dbReference>
<dbReference type="GO" id="GO:0004674">
    <property type="term" value="F:protein serine/threonine kinase activity"/>
    <property type="evidence" value="ECO:0007669"/>
    <property type="project" value="TreeGrafter"/>
</dbReference>
<dbReference type="InterPro" id="IPR017441">
    <property type="entry name" value="Protein_kinase_ATP_BS"/>
</dbReference>
<dbReference type="PROSITE" id="PS50835">
    <property type="entry name" value="IG_LIKE"/>
    <property type="match status" value="1"/>
</dbReference>
<dbReference type="Gene3D" id="3.30.200.20">
    <property type="entry name" value="Phosphorylase Kinase, domain 1"/>
    <property type="match status" value="1"/>
</dbReference>
<evidence type="ECO:0000256" key="4">
    <source>
        <dbReference type="ARBA" id="ARBA00022840"/>
    </source>
</evidence>
<dbReference type="Proteomes" id="UP000005408">
    <property type="component" value="Unassembled WGS sequence"/>
</dbReference>
<reference evidence="8" key="1">
    <citation type="submission" date="2022-08" db="UniProtKB">
        <authorList>
            <consortium name="EnsemblMetazoa"/>
        </authorList>
    </citation>
    <scope>IDENTIFICATION</scope>
    <source>
        <strain evidence="8">05x7-T-G4-1.051#20</strain>
    </source>
</reference>